<organism evidence="2 3">
    <name type="scientific">Mycolicibacterium holsaticum</name>
    <dbReference type="NCBI Taxonomy" id="152142"/>
    <lineage>
        <taxon>Bacteria</taxon>
        <taxon>Bacillati</taxon>
        <taxon>Actinomycetota</taxon>
        <taxon>Actinomycetes</taxon>
        <taxon>Mycobacteriales</taxon>
        <taxon>Mycobacteriaceae</taxon>
        <taxon>Mycolicibacterium</taxon>
    </lineage>
</organism>
<accession>A0A1E3RUU2</accession>
<comment type="caution">
    <text evidence="2">The sequence shown here is derived from an EMBL/GenBank/DDBJ whole genome shotgun (WGS) entry which is preliminary data.</text>
</comment>
<feature type="chain" id="PRO_5009135202" description="Chitin-binding type-2 domain-containing protein" evidence="1">
    <location>
        <begin position="28"/>
        <end position="79"/>
    </location>
</feature>
<dbReference type="AlphaFoldDB" id="A0A1E3RUU2"/>
<evidence type="ECO:0000256" key="1">
    <source>
        <dbReference type="SAM" id="SignalP"/>
    </source>
</evidence>
<keyword evidence="3" id="KW-1185">Reference proteome</keyword>
<feature type="signal peptide" evidence="1">
    <location>
        <begin position="1"/>
        <end position="27"/>
    </location>
</feature>
<dbReference type="Proteomes" id="UP000094243">
    <property type="component" value="Unassembled WGS sequence"/>
</dbReference>
<dbReference type="OrthoDB" id="4629142at2"/>
<keyword evidence="1" id="KW-0732">Signal</keyword>
<reference evidence="3" key="1">
    <citation type="submission" date="2016-09" db="EMBL/GenBank/DDBJ databases">
        <authorList>
            <person name="Greninger A.L."/>
            <person name="Jerome K.R."/>
            <person name="Mcnair B."/>
            <person name="Wallis C."/>
            <person name="Fang F."/>
        </authorList>
    </citation>
    <scope>NUCLEOTIDE SEQUENCE [LARGE SCALE GENOMIC DNA]</scope>
    <source>
        <strain evidence="3">M7</strain>
    </source>
</reference>
<evidence type="ECO:0008006" key="4">
    <source>
        <dbReference type="Google" id="ProtNLM"/>
    </source>
</evidence>
<sequence length="79" mass="8532">MRKRFRRSAIAAAAFAPVAAMSVMASAIGSAQPLNCQNGEWWDPVDNICRPPVATAPLACAPGEYWNPVKNVCRPLGQY</sequence>
<evidence type="ECO:0000313" key="2">
    <source>
        <dbReference type="EMBL" id="ODQ93630.1"/>
    </source>
</evidence>
<protein>
    <recommendedName>
        <fullName evidence="4">Chitin-binding type-2 domain-containing protein</fullName>
    </recommendedName>
</protein>
<evidence type="ECO:0000313" key="3">
    <source>
        <dbReference type="Proteomes" id="UP000094243"/>
    </source>
</evidence>
<proteinExistence type="predicted"/>
<dbReference type="RefSeq" id="WP_069405548.1">
    <property type="nucleotide sequence ID" value="NZ_MIGZ01000063.1"/>
</dbReference>
<gene>
    <name evidence="2" type="ORF">BHQ17_12570</name>
</gene>
<dbReference type="EMBL" id="MIGZ01000063">
    <property type="protein sequence ID" value="ODQ93630.1"/>
    <property type="molecule type" value="Genomic_DNA"/>
</dbReference>
<name>A0A1E3RUU2_9MYCO</name>